<accession>A0ABT5BUM5</accession>
<evidence type="ECO:0000313" key="3">
    <source>
        <dbReference type="Proteomes" id="UP001217485"/>
    </source>
</evidence>
<dbReference type="RefSeq" id="WP_272094604.1">
    <property type="nucleotide sequence ID" value="NZ_JAQNDK010000001.1"/>
</dbReference>
<keyword evidence="1" id="KW-1133">Transmembrane helix</keyword>
<sequence length="154" mass="16668">MGTIIVLSAILVPLLVLAAILFFVFRREEAGIRAGQERMTQFAARAARASLAQATVVSSRTLGTFEDGAMAFVELRLEVQPPGGAVYLARTEWELNISSLSMAEPGKRVAVKIDGDDPELVYPDVSWANLSRSYIARGARDNRVNSANSATRAN</sequence>
<protein>
    <submittedName>
        <fullName evidence="2">Uncharacterized protein</fullName>
    </submittedName>
</protein>
<feature type="transmembrane region" description="Helical" evidence="1">
    <location>
        <begin position="6"/>
        <end position="25"/>
    </location>
</feature>
<reference evidence="2 3" key="1">
    <citation type="submission" date="2023-01" db="EMBL/GenBank/DDBJ databases">
        <title>Minimal conservation of predation-associated metabolite biosynthetic gene clusters underscores biosynthetic potential of Myxococcota including descriptions for ten novel species: Archangium lansinium sp. nov., Myxococcus landrumus sp. nov., Nannocystis bai.</title>
        <authorList>
            <person name="Ahearne A."/>
            <person name="Stevens C."/>
            <person name="Dowd S."/>
        </authorList>
    </citation>
    <scope>NUCLEOTIDE SEQUENCE [LARGE SCALE GENOMIC DNA]</scope>
    <source>
        <strain evidence="2 3">WIWO2</strain>
    </source>
</reference>
<organism evidence="2 3">
    <name type="scientific">Sorangium atrum</name>
    <dbReference type="NCBI Taxonomy" id="2995308"/>
    <lineage>
        <taxon>Bacteria</taxon>
        <taxon>Pseudomonadati</taxon>
        <taxon>Myxococcota</taxon>
        <taxon>Polyangia</taxon>
        <taxon>Polyangiales</taxon>
        <taxon>Polyangiaceae</taxon>
        <taxon>Sorangium</taxon>
    </lineage>
</organism>
<evidence type="ECO:0000313" key="2">
    <source>
        <dbReference type="EMBL" id="MDC0677855.1"/>
    </source>
</evidence>
<evidence type="ECO:0000256" key="1">
    <source>
        <dbReference type="SAM" id="Phobius"/>
    </source>
</evidence>
<keyword evidence="1" id="KW-0472">Membrane</keyword>
<gene>
    <name evidence="2" type="ORF">POL72_08945</name>
</gene>
<dbReference type="Proteomes" id="UP001217485">
    <property type="component" value="Unassembled WGS sequence"/>
</dbReference>
<comment type="caution">
    <text evidence="2">The sequence shown here is derived from an EMBL/GenBank/DDBJ whole genome shotgun (WGS) entry which is preliminary data.</text>
</comment>
<keyword evidence="3" id="KW-1185">Reference proteome</keyword>
<name>A0ABT5BUM5_9BACT</name>
<proteinExistence type="predicted"/>
<dbReference type="EMBL" id="JAQNDK010000001">
    <property type="protein sequence ID" value="MDC0677855.1"/>
    <property type="molecule type" value="Genomic_DNA"/>
</dbReference>
<keyword evidence="1" id="KW-0812">Transmembrane</keyword>